<protein>
    <submittedName>
        <fullName evidence="2 3">Putative methyl-accepting chemotaxis protein</fullName>
    </submittedName>
</protein>
<evidence type="ECO:0000256" key="1">
    <source>
        <dbReference type="SAM" id="Phobius"/>
    </source>
</evidence>
<accession>A0A084VLV2</accession>
<dbReference type="EMBL" id="KE524974">
    <property type="protein sequence ID" value="KFB38946.1"/>
    <property type="molecule type" value="Genomic_DNA"/>
</dbReference>
<dbReference type="Proteomes" id="UP000030765">
    <property type="component" value="Unassembled WGS sequence"/>
</dbReference>
<dbReference type="EnsemblMetazoa" id="ASIC006271-RA">
    <property type="protein sequence ID" value="ASIC006271-PA"/>
    <property type="gene ID" value="ASIC006271"/>
</dbReference>
<reference evidence="3" key="2">
    <citation type="submission" date="2020-05" db="UniProtKB">
        <authorList>
            <consortium name="EnsemblMetazoa"/>
        </authorList>
    </citation>
    <scope>IDENTIFICATION</scope>
</reference>
<organism evidence="2">
    <name type="scientific">Anopheles sinensis</name>
    <name type="common">Mosquito</name>
    <dbReference type="NCBI Taxonomy" id="74873"/>
    <lineage>
        <taxon>Eukaryota</taxon>
        <taxon>Metazoa</taxon>
        <taxon>Ecdysozoa</taxon>
        <taxon>Arthropoda</taxon>
        <taxon>Hexapoda</taxon>
        <taxon>Insecta</taxon>
        <taxon>Pterygota</taxon>
        <taxon>Neoptera</taxon>
        <taxon>Endopterygota</taxon>
        <taxon>Diptera</taxon>
        <taxon>Nematocera</taxon>
        <taxon>Culicoidea</taxon>
        <taxon>Culicidae</taxon>
        <taxon>Anophelinae</taxon>
        <taxon>Anopheles</taxon>
    </lineage>
</organism>
<reference evidence="2 4" key="1">
    <citation type="journal article" date="2014" name="BMC Genomics">
        <title>Genome sequence of Anopheles sinensis provides insight into genetics basis of mosquito competence for malaria parasites.</title>
        <authorList>
            <person name="Zhou D."/>
            <person name="Zhang D."/>
            <person name="Ding G."/>
            <person name="Shi L."/>
            <person name="Hou Q."/>
            <person name="Ye Y."/>
            <person name="Xu Y."/>
            <person name="Zhou H."/>
            <person name="Xiong C."/>
            <person name="Li S."/>
            <person name="Yu J."/>
            <person name="Hong S."/>
            <person name="Yu X."/>
            <person name="Zou P."/>
            <person name="Chen C."/>
            <person name="Chang X."/>
            <person name="Wang W."/>
            <person name="Lv Y."/>
            <person name="Sun Y."/>
            <person name="Ma L."/>
            <person name="Shen B."/>
            <person name="Zhu C."/>
        </authorList>
    </citation>
    <scope>NUCLEOTIDE SEQUENCE [LARGE SCALE GENOMIC DNA]</scope>
</reference>
<evidence type="ECO:0000313" key="2">
    <source>
        <dbReference type="EMBL" id="KFB38946.1"/>
    </source>
</evidence>
<feature type="transmembrane region" description="Helical" evidence="1">
    <location>
        <begin position="25"/>
        <end position="48"/>
    </location>
</feature>
<keyword evidence="4" id="KW-1185">Reference proteome</keyword>
<gene>
    <name evidence="2" type="ORF">ZHAS_00006271</name>
</gene>
<dbReference type="EMBL" id="ATLV01014558">
    <property type="status" value="NOT_ANNOTATED_CDS"/>
    <property type="molecule type" value="Genomic_DNA"/>
</dbReference>
<keyword evidence="1" id="KW-1133">Transmembrane helix</keyword>
<evidence type="ECO:0000313" key="4">
    <source>
        <dbReference type="Proteomes" id="UP000030765"/>
    </source>
</evidence>
<keyword evidence="1" id="KW-0812">Transmembrane</keyword>
<dbReference type="AlphaFoldDB" id="A0A084VLV2"/>
<keyword evidence="1" id="KW-0472">Membrane</keyword>
<dbReference type="VEuPathDB" id="VectorBase:ASIC006271"/>
<evidence type="ECO:0000313" key="3">
    <source>
        <dbReference type="EnsemblMetazoa" id="ASIC006271-PA"/>
    </source>
</evidence>
<dbReference type="VEuPathDB" id="VectorBase:ASIS002391"/>
<sequence>MFAPAAPMFLTVKHGISCQSVTRVGLLVIIAIAVVYQAYATSQVLVLLQGLRHDRMVHLLQALRNDTDHIIYLMEMAQPMTTSANIGEMAARLSELVLVLTEPLVVTPH</sequence>
<name>A0A084VLV2_ANOSI</name>
<proteinExistence type="predicted"/>